<dbReference type="Proteomes" id="UP000321224">
    <property type="component" value="Unassembled WGS sequence"/>
</dbReference>
<name>A0A511H683_9BACT</name>
<proteinExistence type="predicted"/>
<reference evidence="1 2" key="1">
    <citation type="submission" date="2019-07" db="EMBL/GenBank/DDBJ databases">
        <title>Whole genome shotgun sequence of Myxococcus virescens NBRC 100334.</title>
        <authorList>
            <person name="Hosoyama A."/>
            <person name="Uohara A."/>
            <person name="Ohji S."/>
            <person name="Ichikawa N."/>
        </authorList>
    </citation>
    <scope>NUCLEOTIDE SEQUENCE [LARGE SCALE GENOMIC DNA]</scope>
    <source>
        <strain evidence="1 2">NBRC 100334</strain>
    </source>
</reference>
<evidence type="ECO:0000313" key="1">
    <source>
        <dbReference type="EMBL" id="GEL69052.1"/>
    </source>
</evidence>
<evidence type="ECO:0000313" key="2">
    <source>
        <dbReference type="Proteomes" id="UP000321224"/>
    </source>
</evidence>
<sequence>MVGSGGAAAGKGVEFMAAGPCSRARPPRKAAAIQWTAGVSRVAAVPHASPPVARATAKRLMPTGSFTCDSARAIRGASVS</sequence>
<organism evidence="1 2">
    <name type="scientific">Myxococcus virescens</name>
    <dbReference type="NCBI Taxonomy" id="83456"/>
    <lineage>
        <taxon>Bacteria</taxon>
        <taxon>Pseudomonadati</taxon>
        <taxon>Myxococcota</taxon>
        <taxon>Myxococcia</taxon>
        <taxon>Myxococcales</taxon>
        <taxon>Cystobacterineae</taxon>
        <taxon>Myxococcaceae</taxon>
        <taxon>Myxococcus</taxon>
    </lineage>
</organism>
<comment type="caution">
    <text evidence="1">The sequence shown here is derived from an EMBL/GenBank/DDBJ whole genome shotgun (WGS) entry which is preliminary data.</text>
</comment>
<dbReference type="EMBL" id="BJVY01000003">
    <property type="protein sequence ID" value="GEL69052.1"/>
    <property type="molecule type" value="Genomic_DNA"/>
</dbReference>
<gene>
    <name evidence="1" type="ORF">MVI01_08360</name>
</gene>
<accession>A0A511H683</accession>
<dbReference type="AlphaFoldDB" id="A0A511H683"/>
<protein>
    <submittedName>
        <fullName evidence="1">Uncharacterized protein</fullName>
    </submittedName>
</protein>